<accession>A0A7R7HVC6</accession>
<feature type="domain" description="Glycoside hydrolase family 65 central catalytic" evidence="2">
    <location>
        <begin position="27"/>
        <end position="96"/>
    </location>
</feature>
<keyword evidence="1" id="KW-0378">Hydrolase</keyword>
<dbReference type="KEGG" id="atl:Athai_15300"/>
<dbReference type="Pfam" id="PF03632">
    <property type="entry name" value="Glyco_hydro_65m"/>
    <property type="match status" value="1"/>
</dbReference>
<dbReference type="PANTHER" id="PTHR11051">
    <property type="entry name" value="GLYCOSYL HYDROLASE-RELATED"/>
    <property type="match status" value="1"/>
</dbReference>
<dbReference type="AlphaFoldDB" id="A0A7R7HVC6"/>
<sequence length="179" mass="19711">MLMLLHLLPAGEFAEVLAQLGCPFRVADLPHLIDYYLARTSHGSTLSALVHAWVLARAHRHQAEHYLDQVLSADTADIQGGTTAEGIHLGAMAGSVDLVRRCFAGIEVHDDALLVEPRWPAELGTLELRQRYQGHSLAVSIRHDQLTISSRPGRQHPIVVRHRGADHLLAPADTLRLTL</sequence>
<dbReference type="Gene3D" id="2.60.420.10">
    <property type="entry name" value="Maltose phosphorylase, domain 3"/>
    <property type="match status" value="1"/>
</dbReference>
<dbReference type="Pfam" id="PF03633">
    <property type="entry name" value="Glyco_hydro_65C"/>
    <property type="match status" value="1"/>
</dbReference>
<dbReference type="GO" id="GO:0004553">
    <property type="term" value="F:hydrolase activity, hydrolyzing O-glycosyl compounds"/>
    <property type="evidence" value="ECO:0007669"/>
    <property type="project" value="TreeGrafter"/>
</dbReference>
<dbReference type="Proteomes" id="UP000611640">
    <property type="component" value="Chromosome"/>
</dbReference>
<feature type="domain" description="Glycoside hydrolase family 65 C-terminal" evidence="3">
    <location>
        <begin position="107"/>
        <end position="168"/>
    </location>
</feature>
<name>A0A7R7HVC6_9ACTN</name>
<evidence type="ECO:0000313" key="4">
    <source>
        <dbReference type="EMBL" id="BCJ34027.1"/>
    </source>
</evidence>
<dbReference type="SUPFAM" id="SSF48208">
    <property type="entry name" value="Six-hairpin glycosidases"/>
    <property type="match status" value="1"/>
</dbReference>
<dbReference type="GO" id="GO:0005975">
    <property type="term" value="P:carbohydrate metabolic process"/>
    <property type="evidence" value="ECO:0007669"/>
    <property type="project" value="InterPro"/>
</dbReference>
<evidence type="ECO:0000259" key="2">
    <source>
        <dbReference type="Pfam" id="PF03632"/>
    </source>
</evidence>
<keyword evidence="5" id="KW-1185">Reference proteome</keyword>
<protein>
    <submittedName>
        <fullName evidence="4">Uncharacterized protein</fullName>
    </submittedName>
</protein>
<dbReference type="InterPro" id="IPR005195">
    <property type="entry name" value="Glyco_hydro_65_M"/>
</dbReference>
<dbReference type="Gene3D" id="1.50.10.10">
    <property type="match status" value="1"/>
</dbReference>
<keyword evidence="1" id="KW-0326">Glycosidase</keyword>
<proteinExistence type="predicted"/>
<gene>
    <name evidence="4" type="ORF">Athai_15300</name>
</gene>
<reference evidence="4 5" key="1">
    <citation type="submission" date="2020-08" db="EMBL/GenBank/DDBJ databases">
        <title>Whole genome shotgun sequence of Actinocatenispora thailandica NBRC 105041.</title>
        <authorList>
            <person name="Komaki H."/>
            <person name="Tamura T."/>
        </authorList>
    </citation>
    <scope>NUCLEOTIDE SEQUENCE [LARGE SCALE GENOMIC DNA]</scope>
    <source>
        <strain evidence="4 5">NBRC 105041</strain>
    </source>
</reference>
<dbReference type="InterPro" id="IPR008928">
    <property type="entry name" value="6-hairpin_glycosidase_sf"/>
</dbReference>
<dbReference type="PANTHER" id="PTHR11051:SF8">
    <property type="entry name" value="PROTEIN-GLUCOSYLGALACTOSYLHYDROXYLYSINE GLUCOSIDASE"/>
    <property type="match status" value="1"/>
</dbReference>
<dbReference type="InterPro" id="IPR005194">
    <property type="entry name" value="Glyco_hydro_65_C"/>
</dbReference>
<evidence type="ECO:0000313" key="5">
    <source>
        <dbReference type="Proteomes" id="UP000611640"/>
    </source>
</evidence>
<evidence type="ECO:0000259" key="3">
    <source>
        <dbReference type="Pfam" id="PF03633"/>
    </source>
</evidence>
<dbReference type="EMBL" id="AP023355">
    <property type="protein sequence ID" value="BCJ34027.1"/>
    <property type="molecule type" value="Genomic_DNA"/>
</dbReference>
<organism evidence="4 5">
    <name type="scientific">Actinocatenispora thailandica</name>
    <dbReference type="NCBI Taxonomy" id="227318"/>
    <lineage>
        <taxon>Bacteria</taxon>
        <taxon>Bacillati</taxon>
        <taxon>Actinomycetota</taxon>
        <taxon>Actinomycetes</taxon>
        <taxon>Micromonosporales</taxon>
        <taxon>Micromonosporaceae</taxon>
        <taxon>Actinocatenispora</taxon>
    </lineage>
</organism>
<dbReference type="InterPro" id="IPR012341">
    <property type="entry name" value="6hp_glycosidase-like_sf"/>
</dbReference>
<evidence type="ECO:0000256" key="1">
    <source>
        <dbReference type="ARBA" id="ARBA00023295"/>
    </source>
</evidence>